<gene>
    <name evidence="3" type="ORF">IFM89_034561</name>
</gene>
<evidence type="ECO:0000313" key="4">
    <source>
        <dbReference type="Proteomes" id="UP000631114"/>
    </source>
</evidence>
<dbReference type="Pfam" id="PF12854">
    <property type="entry name" value="PPR_1"/>
    <property type="match status" value="1"/>
</dbReference>
<keyword evidence="1" id="KW-0677">Repeat</keyword>
<dbReference type="EMBL" id="JADFTS010000006">
    <property type="protein sequence ID" value="KAF9603228.1"/>
    <property type="molecule type" value="Genomic_DNA"/>
</dbReference>
<dbReference type="Proteomes" id="UP000631114">
    <property type="component" value="Unassembled WGS sequence"/>
</dbReference>
<sequence>MKRAKGILASLRLADSSFLLTRSLHSKVTRISPLLIPSSSTTTTCLLQNEGCDKYDFLDITHHHKFYFSSTPTSIVELVTTKEWSQELKLELEKSHSTLTHETVLYVLKQLDKYPLKASDFFNWICGKNGFKPSLPVYSLMLRILACKETIEEFWGLVKRMSDEGYYIDEDTYRRLRHNLCKDELTSDANTLKESYTKMTQESASDANVIGVVDLVLELDWNDDVTKKLGELEIQLSENVLLRIFTALNRHPLKGLCLFRWVEEHMGYTHNTVIYNSMLRVLGKKESIDEFWSLTKELKSVGHEIDSDTYIKLSKTFIRSLMLKDAVELYELMMDGPYKPSVSNCSSLLVAISLTDTPDLDLAFRVFNKYEATGQMLLKSVYDGIHRSLTAAGKFGEAEKFLETMRNAGHEPDNITYSHIVFGLAKAGRMEEACKMLGEMEARGYVLEFKTWDIIIQRHCLAGEIDQALNIFTQMLEKNFDADSGILEVLVNGLCSKQRVDDAYTLVIEMVEKVKMKPLLDTYKNLIQKLLGERKLKEALNLLRLLRKDEHPSYEEPFNNYISKFGSVDDANEYLTALRVKKYPPVLIYSHAIESFCKEGRESDARDLLDKCPPHIRGDAGILKLVTSPNRKICANNPLVAYDCNMNDEV</sequence>
<feature type="repeat" description="PPR" evidence="2">
    <location>
        <begin position="413"/>
        <end position="447"/>
    </location>
</feature>
<dbReference type="InterPro" id="IPR011990">
    <property type="entry name" value="TPR-like_helical_dom_sf"/>
</dbReference>
<evidence type="ECO:0008006" key="5">
    <source>
        <dbReference type="Google" id="ProtNLM"/>
    </source>
</evidence>
<reference evidence="3 4" key="1">
    <citation type="submission" date="2020-10" db="EMBL/GenBank/DDBJ databases">
        <title>The Coptis chinensis genome and diversification of protoberbering-type alkaloids.</title>
        <authorList>
            <person name="Wang B."/>
            <person name="Shu S."/>
            <person name="Song C."/>
            <person name="Liu Y."/>
        </authorList>
    </citation>
    <scope>NUCLEOTIDE SEQUENCE [LARGE SCALE GENOMIC DNA]</scope>
    <source>
        <strain evidence="3">HL-2020</strain>
        <tissue evidence="3">Leaf</tissue>
    </source>
</reference>
<dbReference type="PANTHER" id="PTHR47003:SF2">
    <property type="entry name" value="OS01G0970900 PROTEIN"/>
    <property type="match status" value="1"/>
</dbReference>
<dbReference type="InterPro" id="IPR002885">
    <property type="entry name" value="PPR_rpt"/>
</dbReference>
<organism evidence="3 4">
    <name type="scientific">Coptis chinensis</name>
    <dbReference type="NCBI Taxonomy" id="261450"/>
    <lineage>
        <taxon>Eukaryota</taxon>
        <taxon>Viridiplantae</taxon>
        <taxon>Streptophyta</taxon>
        <taxon>Embryophyta</taxon>
        <taxon>Tracheophyta</taxon>
        <taxon>Spermatophyta</taxon>
        <taxon>Magnoliopsida</taxon>
        <taxon>Ranunculales</taxon>
        <taxon>Ranunculaceae</taxon>
        <taxon>Coptidoideae</taxon>
        <taxon>Coptis</taxon>
    </lineage>
</organism>
<dbReference type="Pfam" id="PF01535">
    <property type="entry name" value="PPR"/>
    <property type="match status" value="3"/>
</dbReference>
<proteinExistence type="predicted"/>
<evidence type="ECO:0000256" key="1">
    <source>
        <dbReference type="ARBA" id="ARBA00022737"/>
    </source>
</evidence>
<dbReference type="Gene3D" id="1.25.40.10">
    <property type="entry name" value="Tetratricopeptide repeat domain"/>
    <property type="match status" value="3"/>
</dbReference>
<dbReference type="NCBIfam" id="TIGR00756">
    <property type="entry name" value="PPR"/>
    <property type="match status" value="3"/>
</dbReference>
<dbReference type="OrthoDB" id="185373at2759"/>
<name>A0A835HS34_9MAGN</name>
<accession>A0A835HS34</accession>
<dbReference type="InterPro" id="IPR044578">
    <property type="entry name" value="BIR6-like"/>
</dbReference>
<dbReference type="PANTHER" id="PTHR47003">
    <property type="entry name" value="OS01G0970900 PROTEIN"/>
    <property type="match status" value="1"/>
</dbReference>
<dbReference type="AlphaFoldDB" id="A0A835HS34"/>
<protein>
    <recommendedName>
        <fullName evidence="5">Pentatricopeptide repeat-containing protein</fullName>
    </recommendedName>
</protein>
<comment type="caution">
    <text evidence="3">The sequence shown here is derived from an EMBL/GenBank/DDBJ whole genome shotgun (WGS) entry which is preliminary data.</text>
</comment>
<dbReference type="PROSITE" id="PS51375">
    <property type="entry name" value="PPR"/>
    <property type="match status" value="3"/>
</dbReference>
<evidence type="ECO:0000256" key="2">
    <source>
        <dbReference type="PROSITE-ProRule" id="PRU00708"/>
    </source>
</evidence>
<evidence type="ECO:0000313" key="3">
    <source>
        <dbReference type="EMBL" id="KAF9603228.1"/>
    </source>
</evidence>
<keyword evidence="4" id="KW-1185">Reference proteome</keyword>
<feature type="repeat" description="PPR" evidence="2">
    <location>
        <begin position="271"/>
        <end position="305"/>
    </location>
</feature>
<dbReference type="GO" id="GO:0008380">
    <property type="term" value="P:RNA splicing"/>
    <property type="evidence" value="ECO:0007669"/>
    <property type="project" value="InterPro"/>
</dbReference>
<feature type="repeat" description="PPR" evidence="2">
    <location>
        <begin position="448"/>
        <end position="482"/>
    </location>
</feature>